<keyword evidence="4" id="KW-1185">Reference proteome</keyword>
<accession>A0A9P9H0Z0</accession>
<keyword evidence="3" id="KW-0808">Transferase</keyword>
<protein>
    <submittedName>
        <fullName evidence="3">S-adenosyl-L-methionine-dependent methyltransferase</fullName>
    </submittedName>
</protein>
<evidence type="ECO:0000256" key="2">
    <source>
        <dbReference type="SAM" id="MobiDB-lite"/>
    </source>
</evidence>
<evidence type="ECO:0000256" key="1">
    <source>
        <dbReference type="ARBA" id="ARBA00038158"/>
    </source>
</evidence>
<dbReference type="SUPFAM" id="SSF53335">
    <property type="entry name" value="S-adenosyl-L-methionine-dependent methyltransferases"/>
    <property type="match status" value="1"/>
</dbReference>
<name>A0A9P9H0Z0_FUSSL</name>
<feature type="compositionally biased region" description="Basic and acidic residues" evidence="2">
    <location>
        <begin position="1"/>
        <end position="12"/>
    </location>
</feature>
<reference evidence="3" key="1">
    <citation type="journal article" date="2021" name="Nat. Commun.">
        <title>Genetic determinants of endophytism in the Arabidopsis root mycobiome.</title>
        <authorList>
            <person name="Mesny F."/>
            <person name="Miyauchi S."/>
            <person name="Thiergart T."/>
            <person name="Pickel B."/>
            <person name="Atanasova L."/>
            <person name="Karlsson M."/>
            <person name="Huettel B."/>
            <person name="Barry K.W."/>
            <person name="Haridas S."/>
            <person name="Chen C."/>
            <person name="Bauer D."/>
            <person name="Andreopoulos W."/>
            <person name="Pangilinan J."/>
            <person name="LaButti K."/>
            <person name="Riley R."/>
            <person name="Lipzen A."/>
            <person name="Clum A."/>
            <person name="Drula E."/>
            <person name="Henrissat B."/>
            <person name="Kohler A."/>
            <person name="Grigoriev I.V."/>
            <person name="Martin F.M."/>
            <person name="Hacquard S."/>
        </authorList>
    </citation>
    <scope>NUCLEOTIDE SEQUENCE</scope>
    <source>
        <strain evidence="3">FSSC 5 MPI-SDFR-AT-0091</strain>
    </source>
</reference>
<comment type="caution">
    <text evidence="3">The sequence shown here is derived from an EMBL/GenBank/DDBJ whole genome shotgun (WGS) entry which is preliminary data.</text>
</comment>
<proteinExistence type="inferred from homology"/>
<dbReference type="GO" id="GO:0032259">
    <property type="term" value="P:methylation"/>
    <property type="evidence" value="ECO:0007669"/>
    <property type="project" value="UniProtKB-KW"/>
</dbReference>
<evidence type="ECO:0000313" key="3">
    <source>
        <dbReference type="EMBL" id="KAH7248363.1"/>
    </source>
</evidence>
<dbReference type="Proteomes" id="UP000736672">
    <property type="component" value="Unassembled WGS sequence"/>
</dbReference>
<dbReference type="PANTHER" id="PTHR43591">
    <property type="entry name" value="METHYLTRANSFERASE"/>
    <property type="match status" value="1"/>
</dbReference>
<gene>
    <name evidence="3" type="ORF">B0J15DRAFT_562688</name>
</gene>
<dbReference type="EMBL" id="JAGTJS010000014">
    <property type="protein sequence ID" value="KAH7248363.1"/>
    <property type="molecule type" value="Genomic_DNA"/>
</dbReference>
<dbReference type="OrthoDB" id="2013972at2759"/>
<dbReference type="Gene3D" id="3.40.50.150">
    <property type="entry name" value="Vaccinia Virus protein VP39"/>
    <property type="match status" value="1"/>
</dbReference>
<comment type="similarity">
    <text evidence="1">Belongs to the methyltransferase superfamily. LaeA methyltransferase family.</text>
</comment>
<dbReference type="CDD" id="cd02440">
    <property type="entry name" value="AdoMet_MTases"/>
    <property type="match status" value="1"/>
</dbReference>
<sequence>MTTSDEPIRTNEDISEDWVLLGGSTASPGPPENQELEGDNDSVFGSSPSSIESITSSVYDYRTINGRQYHSNKWDNGYCFPIDQQQLDAQELSHFAACMLLEGELHLADLKTIDKPIQRVLDIGSGQGYWAIEFADDHPDMEVIGTDLSPIGKIWVPANLCFELDDCNQRWNFDDSYFDFIHMRHLVGGIKDWHHLYGQAFRCASPGGFVESHEQSFIFQSDNKSIEPESALERMGDVFMEAGGKTNCSFTIVDDGAQRKHMEEVGFVVVKEEVKRMPISEKHEDPKLQEISLIAHVTLLCDLEGRLLYVTTEVLGWSKEKTYLFAMKVRQQLKQMDVYIDHRIVVGRKPLSSSD</sequence>
<dbReference type="InterPro" id="IPR029063">
    <property type="entry name" value="SAM-dependent_MTases_sf"/>
</dbReference>
<dbReference type="PANTHER" id="PTHR43591:SF10">
    <property type="entry name" value="ABC TRANSMEMBRANE TYPE-1 DOMAIN-CONTAINING PROTEIN-RELATED"/>
    <property type="match status" value="1"/>
</dbReference>
<keyword evidence="3" id="KW-0489">Methyltransferase</keyword>
<dbReference type="Pfam" id="PF13489">
    <property type="entry name" value="Methyltransf_23"/>
    <property type="match status" value="1"/>
</dbReference>
<dbReference type="GO" id="GO:0008168">
    <property type="term" value="F:methyltransferase activity"/>
    <property type="evidence" value="ECO:0007669"/>
    <property type="project" value="UniProtKB-KW"/>
</dbReference>
<organism evidence="3 4">
    <name type="scientific">Fusarium solani</name>
    <name type="common">Filamentous fungus</name>
    <dbReference type="NCBI Taxonomy" id="169388"/>
    <lineage>
        <taxon>Eukaryota</taxon>
        <taxon>Fungi</taxon>
        <taxon>Dikarya</taxon>
        <taxon>Ascomycota</taxon>
        <taxon>Pezizomycotina</taxon>
        <taxon>Sordariomycetes</taxon>
        <taxon>Hypocreomycetidae</taxon>
        <taxon>Hypocreales</taxon>
        <taxon>Nectriaceae</taxon>
        <taxon>Fusarium</taxon>
        <taxon>Fusarium solani species complex</taxon>
    </lineage>
</organism>
<feature type="region of interest" description="Disordered" evidence="2">
    <location>
        <begin position="1"/>
        <end position="49"/>
    </location>
</feature>
<evidence type="ECO:0000313" key="4">
    <source>
        <dbReference type="Proteomes" id="UP000736672"/>
    </source>
</evidence>
<dbReference type="AlphaFoldDB" id="A0A9P9H0Z0"/>